<evidence type="ECO:0000256" key="5">
    <source>
        <dbReference type="ARBA" id="ARBA00022723"/>
    </source>
</evidence>
<keyword evidence="6" id="KW-0378">Hydrolase</keyword>
<dbReference type="EMBL" id="JAHWGI010001089">
    <property type="protein sequence ID" value="KAK3922340.1"/>
    <property type="molecule type" value="Genomic_DNA"/>
</dbReference>
<evidence type="ECO:0000256" key="7">
    <source>
        <dbReference type="ARBA" id="ARBA00023242"/>
    </source>
</evidence>
<keyword evidence="4" id="KW-0540">Nuclease</keyword>
<keyword evidence="7" id="KW-0539">Nucleus</keyword>
<proteinExistence type="inferred from homology"/>
<protein>
    <submittedName>
        <fullName evidence="10">Nuclease</fullName>
    </submittedName>
</protein>
<evidence type="ECO:0000313" key="11">
    <source>
        <dbReference type="Proteomes" id="UP001219518"/>
    </source>
</evidence>
<dbReference type="PANTHER" id="PTHR22930:SF85">
    <property type="entry name" value="GH03217P-RELATED"/>
    <property type="match status" value="1"/>
</dbReference>
<evidence type="ECO:0000256" key="1">
    <source>
        <dbReference type="ARBA" id="ARBA00001968"/>
    </source>
</evidence>
<evidence type="ECO:0000256" key="2">
    <source>
        <dbReference type="ARBA" id="ARBA00004123"/>
    </source>
</evidence>
<dbReference type="GO" id="GO:0004518">
    <property type="term" value="F:nuclease activity"/>
    <property type="evidence" value="ECO:0007669"/>
    <property type="project" value="UniProtKB-KW"/>
</dbReference>
<feature type="domain" description="DDE Tnp4" evidence="9">
    <location>
        <begin position="142"/>
        <end position="296"/>
    </location>
</feature>
<evidence type="ECO:0000256" key="4">
    <source>
        <dbReference type="ARBA" id="ARBA00022722"/>
    </source>
</evidence>
<evidence type="ECO:0000259" key="9">
    <source>
        <dbReference type="Pfam" id="PF13359"/>
    </source>
</evidence>
<evidence type="ECO:0000256" key="8">
    <source>
        <dbReference type="SAM" id="MobiDB-lite"/>
    </source>
</evidence>
<dbReference type="Proteomes" id="UP001219518">
    <property type="component" value="Unassembled WGS sequence"/>
</dbReference>
<reference evidence="10" key="2">
    <citation type="journal article" date="2023" name="BMC Genomics">
        <title>Pest status, molecular evolution, and epigenetic factors derived from the genome assembly of Frankliniella fusca, a thysanopteran phytovirus vector.</title>
        <authorList>
            <person name="Catto M.A."/>
            <person name="Labadie P.E."/>
            <person name="Jacobson A.L."/>
            <person name="Kennedy G.G."/>
            <person name="Srinivasan R."/>
            <person name="Hunt B.G."/>
        </authorList>
    </citation>
    <scope>NUCLEOTIDE SEQUENCE</scope>
    <source>
        <strain evidence="10">PL_HMW_Pooled</strain>
    </source>
</reference>
<reference evidence="10" key="1">
    <citation type="submission" date="2021-07" db="EMBL/GenBank/DDBJ databases">
        <authorList>
            <person name="Catto M.A."/>
            <person name="Jacobson A."/>
            <person name="Kennedy G."/>
            <person name="Labadie P."/>
            <person name="Hunt B.G."/>
            <person name="Srinivasan R."/>
        </authorList>
    </citation>
    <scope>NUCLEOTIDE SEQUENCE</scope>
    <source>
        <strain evidence="10">PL_HMW_Pooled</strain>
        <tissue evidence="10">Head</tissue>
    </source>
</reference>
<evidence type="ECO:0000313" key="10">
    <source>
        <dbReference type="EMBL" id="KAK3922340.1"/>
    </source>
</evidence>
<dbReference type="GO" id="GO:0005634">
    <property type="term" value="C:nucleus"/>
    <property type="evidence" value="ECO:0007669"/>
    <property type="project" value="UniProtKB-SubCell"/>
</dbReference>
<dbReference type="Pfam" id="PF13359">
    <property type="entry name" value="DDE_Tnp_4"/>
    <property type="match status" value="1"/>
</dbReference>
<dbReference type="PANTHER" id="PTHR22930">
    <property type="match status" value="1"/>
</dbReference>
<evidence type="ECO:0000256" key="3">
    <source>
        <dbReference type="ARBA" id="ARBA00006958"/>
    </source>
</evidence>
<keyword evidence="5" id="KW-0479">Metal-binding</keyword>
<dbReference type="GO" id="GO:0046872">
    <property type="term" value="F:metal ion binding"/>
    <property type="evidence" value="ECO:0007669"/>
    <property type="project" value="UniProtKB-KW"/>
</dbReference>
<dbReference type="GO" id="GO:0016787">
    <property type="term" value="F:hydrolase activity"/>
    <property type="evidence" value="ECO:0007669"/>
    <property type="project" value="UniProtKB-KW"/>
</dbReference>
<comment type="cofactor">
    <cofactor evidence="1">
        <name>a divalent metal cation</name>
        <dbReference type="ChEBI" id="CHEBI:60240"/>
    </cofactor>
</comment>
<sequence length="355" mass="40804">MVFDFFNGRPREPILEHRRRVRYQVLVRVRIRDAHNPLDVSVEAFVELFRMPQDIFMELVDLLAPLMRGRRATCTSIPIYMRLSGELGHSSFHTMSQASVSYAIEEVTAALNHPQVLTRFIRFPYPLMRSELLRLRGVLGLIDGTIVRITHPPKPHQHYYSRKHSPALNVMIVCDVDLNIPNVNARFPGSAHDSWVYRCSPLDEVMQAAFQEDQCWLLGDSGYPHRPWLMTPLANPQEPGTPGAAYNKLHSKCRNHVERCNGVLKARWRCMSNDLALPYRPEKCGQIINACVVLHNILTSKRLPPPAEDQPFQVQPEPDNLVEPGENDDLPVEVLRNADAVRDNLIQHAYWYLNR</sequence>
<dbReference type="InterPro" id="IPR045249">
    <property type="entry name" value="HARBI1-like"/>
</dbReference>
<feature type="region of interest" description="Disordered" evidence="8">
    <location>
        <begin position="304"/>
        <end position="325"/>
    </location>
</feature>
<accession>A0AAE1LK11</accession>
<dbReference type="InterPro" id="IPR027806">
    <property type="entry name" value="HARBI1_dom"/>
</dbReference>
<gene>
    <name evidence="10" type="ORF">KUF71_011809</name>
</gene>
<name>A0AAE1LK11_9NEOP</name>
<comment type="similarity">
    <text evidence="3">Belongs to the HARBI1 family.</text>
</comment>
<comment type="caution">
    <text evidence="10">The sequence shown here is derived from an EMBL/GenBank/DDBJ whole genome shotgun (WGS) entry which is preliminary data.</text>
</comment>
<evidence type="ECO:0000256" key="6">
    <source>
        <dbReference type="ARBA" id="ARBA00022801"/>
    </source>
</evidence>
<dbReference type="AlphaFoldDB" id="A0AAE1LK11"/>
<keyword evidence="11" id="KW-1185">Reference proteome</keyword>
<organism evidence="10 11">
    <name type="scientific">Frankliniella fusca</name>
    <dbReference type="NCBI Taxonomy" id="407009"/>
    <lineage>
        <taxon>Eukaryota</taxon>
        <taxon>Metazoa</taxon>
        <taxon>Ecdysozoa</taxon>
        <taxon>Arthropoda</taxon>
        <taxon>Hexapoda</taxon>
        <taxon>Insecta</taxon>
        <taxon>Pterygota</taxon>
        <taxon>Neoptera</taxon>
        <taxon>Paraneoptera</taxon>
        <taxon>Thysanoptera</taxon>
        <taxon>Terebrantia</taxon>
        <taxon>Thripoidea</taxon>
        <taxon>Thripidae</taxon>
        <taxon>Frankliniella</taxon>
    </lineage>
</organism>
<comment type="subcellular location">
    <subcellularLocation>
        <location evidence="2">Nucleus</location>
    </subcellularLocation>
</comment>